<feature type="transmembrane region" description="Helical" evidence="1">
    <location>
        <begin position="7"/>
        <end position="31"/>
    </location>
</feature>
<gene>
    <name evidence="2" type="ORF">A2438_07060</name>
</gene>
<keyword evidence="1" id="KW-0472">Membrane</keyword>
<reference evidence="2 3" key="1">
    <citation type="journal article" date="2016" name="Nat. Commun.">
        <title>Thousands of microbial genomes shed light on interconnected biogeochemical processes in an aquifer system.</title>
        <authorList>
            <person name="Anantharaman K."/>
            <person name="Brown C.T."/>
            <person name="Hug L.A."/>
            <person name="Sharon I."/>
            <person name="Castelle C.J."/>
            <person name="Probst A.J."/>
            <person name="Thomas B.C."/>
            <person name="Singh A."/>
            <person name="Wilkins M.J."/>
            <person name="Karaoz U."/>
            <person name="Brodie E.L."/>
            <person name="Williams K.H."/>
            <person name="Hubbard S.S."/>
            <person name="Banfield J.F."/>
        </authorList>
    </citation>
    <scope>NUCLEOTIDE SEQUENCE [LARGE SCALE GENOMIC DNA]</scope>
</reference>
<dbReference type="EMBL" id="MEUJ01000011">
    <property type="protein sequence ID" value="OGC39268.1"/>
    <property type="molecule type" value="Genomic_DNA"/>
</dbReference>
<dbReference type="Proteomes" id="UP000179242">
    <property type="component" value="Unassembled WGS sequence"/>
</dbReference>
<evidence type="ECO:0000313" key="3">
    <source>
        <dbReference type="Proteomes" id="UP000179242"/>
    </source>
</evidence>
<proteinExistence type="predicted"/>
<accession>A0A1F4U2R4</accession>
<organism evidence="2 3">
    <name type="scientific">candidate division WOR-1 bacterium RIFOXYC2_FULL_46_14</name>
    <dbReference type="NCBI Taxonomy" id="1802587"/>
    <lineage>
        <taxon>Bacteria</taxon>
        <taxon>Bacillati</taxon>
        <taxon>Saganbacteria</taxon>
    </lineage>
</organism>
<comment type="caution">
    <text evidence="2">The sequence shown here is derived from an EMBL/GenBank/DDBJ whole genome shotgun (WGS) entry which is preliminary data.</text>
</comment>
<name>A0A1F4U2R4_UNCSA</name>
<protein>
    <submittedName>
        <fullName evidence="2">Uncharacterized protein</fullName>
    </submittedName>
</protein>
<evidence type="ECO:0000313" key="2">
    <source>
        <dbReference type="EMBL" id="OGC39268.1"/>
    </source>
</evidence>
<evidence type="ECO:0000256" key="1">
    <source>
        <dbReference type="SAM" id="Phobius"/>
    </source>
</evidence>
<keyword evidence="1" id="KW-1133">Transmembrane helix</keyword>
<keyword evidence="1" id="KW-0812">Transmembrane</keyword>
<sequence>MNRRKGFALVPLVLLIVVVAILIFSTTSFLWQSARLNAINFRKHQALTAAQAGTMKAAYETLQNGTYVSSEAILANQQAYKYAYLNFSASGGQASNNVYIDASGSFIGAGASDKNLYGWTIVNLSTTSAYTITQIQVTWNKSGGRRLTAINLGAGAAEWSGSAASSPYLADITDYILPISSTTIDNTLFFSKSLDASTITLVLYFSDGSTRTDQVYPAVAPTPPGGGGGGIAPTEIKSTGSSESIRQTIVCSFEVSSGALKFKSYNEGPPHL</sequence>
<dbReference type="AlphaFoldDB" id="A0A1F4U2R4"/>